<gene>
    <name evidence="2" type="ORF">KIW84_052166</name>
</gene>
<dbReference type="InterPro" id="IPR036869">
    <property type="entry name" value="J_dom_sf"/>
</dbReference>
<dbReference type="Pfam" id="PF00464">
    <property type="entry name" value="SHMT"/>
    <property type="match status" value="1"/>
</dbReference>
<organism evidence="2 3">
    <name type="scientific">Pisum sativum</name>
    <name type="common">Garden pea</name>
    <name type="synonym">Lathyrus oleraceus</name>
    <dbReference type="NCBI Taxonomy" id="3888"/>
    <lineage>
        <taxon>Eukaryota</taxon>
        <taxon>Viridiplantae</taxon>
        <taxon>Streptophyta</taxon>
        <taxon>Embryophyta</taxon>
        <taxon>Tracheophyta</taxon>
        <taxon>Spermatophyta</taxon>
        <taxon>Magnoliopsida</taxon>
        <taxon>eudicotyledons</taxon>
        <taxon>Gunneridae</taxon>
        <taxon>Pentapetalae</taxon>
        <taxon>rosids</taxon>
        <taxon>fabids</taxon>
        <taxon>Fabales</taxon>
        <taxon>Fabaceae</taxon>
        <taxon>Papilionoideae</taxon>
        <taxon>50 kb inversion clade</taxon>
        <taxon>NPAAA clade</taxon>
        <taxon>Hologalegina</taxon>
        <taxon>IRL clade</taxon>
        <taxon>Fabeae</taxon>
        <taxon>Lathyrus</taxon>
    </lineage>
</organism>
<dbReference type="InterPro" id="IPR001623">
    <property type="entry name" value="DnaJ_domain"/>
</dbReference>
<dbReference type="SUPFAM" id="SSF46565">
    <property type="entry name" value="Chaperone J-domain"/>
    <property type="match status" value="1"/>
</dbReference>
<dbReference type="InterPro" id="IPR015424">
    <property type="entry name" value="PyrdxlP-dep_Trfase"/>
</dbReference>
<keyword evidence="3" id="KW-1185">Reference proteome</keyword>
<evidence type="ECO:0000313" key="3">
    <source>
        <dbReference type="Proteomes" id="UP001058974"/>
    </source>
</evidence>
<name>A0A9D5AES8_PEA</name>
<dbReference type="InterPro" id="IPR039429">
    <property type="entry name" value="SHMT-like_dom"/>
</dbReference>
<sequence>MMAQGLIGFKFCVVLWTSWYIRYHNVVLNQGKVDFNVVLEYVYWEHLHAAEEEIVKKLKILAKRFVKIRNARESFTSHKAICGALLAWQLRDSSELEEFDETLVHFIYSASIGLNHEGEKRFSLLEKIASIFRPKLIIVGASAHPRDIDYPRFRKIAVTASVVDKQKELLVNKVVREQTNSIDEMRRILKSMNHYEALGFNRHKKIDAAVLKKEYRKKAMLVHPDKIWAVPCQASHLRSFNVHTRFLLTL</sequence>
<dbReference type="CDD" id="cd06257">
    <property type="entry name" value="DnaJ"/>
    <property type="match status" value="1"/>
</dbReference>
<dbReference type="AlphaFoldDB" id="A0A9D5AES8"/>
<evidence type="ECO:0000259" key="1">
    <source>
        <dbReference type="Pfam" id="PF00464"/>
    </source>
</evidence>
<dbReference type="EMBL" id="JAMSHJ010000005">
    <property type="protein sequence ID" value="KAI5405279.1"/>
    <property type="molecule type" value="Genomic_DNA"/>
</dbReference>
<reference evidence="2 3" key="1">
    <citation type="journal article" date="2022" name="Nat. Genet.">
        <title>Improved pea reference genome and pan-genome highlight genomic features and evolutionary characteristics.</title>
        <authorList>
            <person name="Yang T."/>
            <person name="Liu R."/>
            <person name="Luo Y."/>
            <person name="Hu S."/>
            <person name="Wang D."/>
            <person name="Wang C."/>
            <person name="Pandey M.K."/>
            <person name="Ge S."/>
            <person name="Xu Q."/>
            <person name="Li N."/>
            <person name="Li G."/>
            <person name="Huang Y."/>
            <person name="Saxena R.K."/>
            <person name="Ji Y."/>
            <person name="Li M."/>
            <person name="Yan X."/>
            <person name="He Y."/>
            <person name="Liu Y."/>
            <person name="Wang X."/>
            <person name="Xiang C."/>
            <person name="Varshney R.K."/>
            <person name="Ding H."/>
            <person name="Gao S."/>
            <person name="Zong X."/>
        </authorList>
    </citation>
    <scope>NUCLEOTIDE SEQUENCE [LARGE SCALE GENOMIC DNA]</scope>
    <source>
        <strain evidence="2 3">cv. Zhongwan 6</strain>
    </source>
</reference>
<proteinExistence type="predicted"/>
<dbReference type="Gramene" id="Psat05G0216600-T1">
    <property type="protein sequence ID" value="KAI5405279.1"/>
    <property type="gene ID" value="KIW84_052166"/>
</dbReference>
<dbReference type="InterPro" id="IPR015421">
    <property type="entry name" value="PyrdxlP-dep_Trfase_major"/>
</dbReference>
<evidence type="ECO:0000313" key="2">
    <source>
        <dbReference type="EMBL" id="KAI5405279.1"/>
    </source>
</evidence>
<accession>A0A9D5AES8</accession>
<dbReference type="PANTHER" id="PTHR45270">
    <property type="entry name" value="OS03G0832900 PROTEIN"/>
    <property type="match status" value="1"/>
</dbReference>
<dbReference type="PANTHER" id="PTHR45270:SF1">
    <property type="entry name" value="CHAPERONE DNAJ-DOMAIN SUPERFAMILY PROTEIN"/>
    <property type="match status" value="1"/>
</dbReference>
<protein>
    <recommendedName>
        <fullName evidence="1">Serine hydroxymethyltransferase-like domain-containing protein</fullName>
    </recommendedName>
</protein>
<dbReference type="Gene3D" id="1.10.287.110">
    <property type="entry name" value="DnaJ domain"/>
    <property type="match status" value="1"/>
</dbReference>
<comment type="caution">
    <text evidence="2">The sequence shown here is derived from an EMBL/GenBank/DDBJ whole genome shotgun (WGS) entry which is preliminary data.</text>
</comment>
<dbReference type="Proteomes" id="UP001058974">
    <property type="component" value="Chromosome 5"/>
</dbReference>
<dbReference type="Gene3D" id="3.40.640.10">
    <property type="entry name" value="Type I PLP-dependent aspartate aminotransferase-like (Major domain)"/>
    <property type="match status" value="1"/>
</dbReference>
<feature type="domain" description="Serine hydroxymethyltransferase-like" evidence="1">
    <location>
        <begin position="118"/>
        <end position="158"/>
    </location>
</feature>
<dbReference type="SUPFAM" id="SSF53383">
    <property type="entry name" value="PLP-dependent transferases"/>
    <property type="match status" value="1"/>
</dbReference>